<dbReference type="AlphaFoldDB" id="A0A126PXN9"/>
<organism evidence="1 2">
    <name type="scientific">Alteromonas macleodii</name>
    <name type="common">Pseudoalteromonas macleodii</name>
    <dbReference type="NCBI Taxonomy" id="28108"/>
    <lineage>
        <taxon>Bacteria</taxon>
        <taxon>Pseudomonadati</taxon>
        <taxon>Pseudomonadota</taxon>
        <taxon>Gammaproteobacteria</taxon>
        <taxon>Alteromonadales</taxon>
        <taxon>Alteromonadaceae</taxon>
        <taxon>Alteromonas/Salinimonas group</taxon>
        <taxon>Alteromonas</taxon>
    </lineage>
</organism>
<reference evidence="1 2" key="1">
    <citation type="submission" date="2015-12" db="EMBL/GenBank/DDBJ databases">
        <authorList>
            <person name="Shamseldin A."/>
            <person name="Moawad H."/>
            <person name="Abd El-Rahim W.M."/>
            <person name="Sadowsky M.J."/>
        </authorList>
    </citation>
    <scope>NUCLEOTIDE SEQUENCE [LARGE SCALE GENOMIC DNA]</scope>
    <source>
        <strain evidence="1 2">D7</strain>
    </source>
</reference>
<dbReference type="Proteomes" id="UP000063991">
    <property type="component" value="Chromosome"/>
</dbReference>
<evidence type="ECO:0000313" key="1">
    <source>
        <dbReference type="EMBL" id="AMJ96968.1"/>
    </source>
</evidence>
<dbReference type="EMBL" id="CP014323">
    <property type="protein sequence ID" value="AMJ96968.1"/>
    <property type="molecule type" value="Genomic_DNA"/>
</dbReference>
<sequence length="61" mass="7011">MNIVYVSILPTQETSDVLFVALFFNLYGLNMKKSSPTISNGIAFLAISHYWFKQMDYEEAI</sequence>
<gene>
    <name evidence="1" type="ORF">AVL55_01565</name>
</gene>
<name>A0A126PXN9_ALTMA</name>
<protein>
    <submittedName>
        <fullName evidence="1">Uncharacterized protein</fullName>
    </submittedName>
</protein>
<proteinExistence type="predicted"/>
<evidence type="ECO:0000313" key="2">
    <source>
        <dbReference type="Proteomes" id="UP000063991"/>
    </source>
</evidence>
<accession>A0A126PXN9</accession>